<evidence type="ECO:0000256" key="6">
    <source>
        <dbReference type="ARBA" id="ARBA00022023"/>
    </source>
</evidence>
<sequence>MPWRETRDPYCILISEIMLQQTQVERVKAKYAEFLAAFPTLADLAAAPLPEVLRVWQGLGYNRRALALKRCAEEIVDRFAGQFPTTIEELESLPGIGPYTARAVATFAFGAVEAFIETNIRTVFIHFFFHNRDKVGDREIMPLVAATLDRGDPRTWFYGLMDYGVMLKQSHPNPGRRSAHHTRQSRFEGSNRQLRSRMLRAVMEHPGITALALAKLLGAEQETVQSNLEAMQREGFLCKQGKGMGIRG</sequence>
<evidence type="ECO:0000256" key="9">
    <source>
        <dbReference type="ARBA" id="ARBA00022801"/>
    </source>
</evidence>
<dbReference type="SUPFAM" id="SSF48150">
    <property type="entry name" value="DNA-glycosylase"/>
    <property type="match status" value="1"/>
</dbReference>
<evidence type="ECO:0000256" key="13">
    <source>
        <dbReference type="ARBA" id="ARBA00023295"/>
    </source>
</evidence>
<comment type="caution">
    <text evidence="16">The sequence shown here is derived from an EMBL/GenBank/DDBJ whole genome shotgun (WGS) entry which is preliminary data.</text>
</comment>
<evidence type="ECO:0000256" key="4">
    <source>
        <dbReference type="ARBA" id="ARBA00008343"/>
    </source>
</evidence>
<keyword evidence="11" id="KW-0411">Iron-sulfur</keyword>
<dbReference type="PANTHER" id="PTHR42944:SF1">
    <property type="entry name" value="ADENINE DNA GLYCOSYLASE"/>
    <property type="match status" value="1"/>
</dbReference>
<dbReference type="InterPro" id="IPR003265">
    <property type="entry name" value="HhH-GPD_domain"/>
</dbReference>
<keyword evidence="9" id="KW-0378">Hydrolase</keyword>
<dbReference type="GO" id="GO:0035485">
    <property type="term" value="F:adenine/guanine mispair binding"/>
    <property type="evidence" value="ECO:0007669"/>
    <property type="project" value="TreeGrafter"/>
</dbReference>
<evidence type="ECO:0000256" key="8">
    <source>
        <dbReference type="ARBA" id="ARBA00022763"/>
    </source>
</evidence>
<evidence type="ECO:0000256" key="14">
    <source>
        <dbReference type="SAM" id="MobiDB-lite"/>
    </source>
</evidence>
<keyword evidence="8" id="KW-0227">DNA damage</keyword>
<dbReference type="GO" id="GO:0006284">
    <property type="term" value="P:base-excision repair"/>
    <property type="evidence" value="ECO:0007669"/>
    <property type="project" value="InterPro"/>
</dbReference>
<dbReference type="OrthoDB" id="9802365at2"/>
<name>A0A5A9XFS6_9BACT</name>
<dbReference type="GO" id="GO:0000701">
    <property type="term" value="F:purine-specific mismatch base pair DNA N-glycosylase activity"/>
    <property type="evidence" value="ECO:0007669"/>
    <property type="project" value="UniProtKB-EC"/>
</dbReference>
<dbReference type="PROSITE" id="PS01155">
    <property type="entry name" value="ENDONUCLEASE_III_2"/>
    <property type="match status" value="1"/>
</dbReference>
<dbReference type="GO" id="GO:0034039">
    <property type="term" value="F:8-oxo-7,8-dihydroguanine DNA N-glycosylase activity"/>
    <property type="evidence" value="ECO:0007669"/>
    <property type="project" value="TreeGrafter"/>
</dbReference>
<evidence type="ECO:0000256" key="3">
    <source>
        <dbReference type="ARBA" id="ARBA00002933"/>
    </source>
</evidence>
<evidence type="ECO:0000256" key="11">
    <source>
        <dbReference type="ARBA" id="ARBA00023014"/>
    </source>
</evidence>
<comment type="catalytic activity">
    <reaction evidence="1">
        <text>Hydrolyzes free adenine bases from 7,8-dihydro-8-oxoguanine:adenine mismatched double-stranded DNA, leaving an apurinic site.</text>
        <dbReference type="EC" id="3.2.2.31"/>
    </reaction>
</comment>
<evidence type="ECO:0000256" key="1">
    <source>
        <dbReference type="ARBA" id="ARBA00000843"/>
    </source>
</evidence>
<feature type="domain" description="HhH-GPD" evidence="15">
    <location>
        <begin position="18"/>
        <end position="166"/>
    </location>
</feature>
<protein>
    <recommendedName>
        <fullName evidence="6">Adenine DNA glycosylase</fullName>
        <ecNumber evidence="5">3.2.2.31</ecNumber>
    </recommendedName>
</protein>
<dbReference type="GO" id="GO:0032357">
    <property type="term" value="F:oxidized purine DNA binding"/>
    <property type="evidence" value="ECO:0007669"/>
    <property type="project" value="TreeGrafter"/>
</dbReference>
<dbReference type="EMBL" id="SRSD01000005">
    <property type="protein sequence ID" value="KAA0891886.1"/>
    <property type="molecule type" value="Genomic_DNA"/>
</dbReference>
<evidence type="ECO:0000313" key="17">
    <source>
        <dbReference type="Proteomes" id="UP000324298"/>
    </source>
</evidence>
<organism evidence="16 17">
    <name type="scientific">Oryzomonas rubra</name>
    <dbReference type="NCBI Taxonomy" id="2509454"/>
    <lineage>
        <taxon>Bacteria</taxon>
        <taxon>Pseudomonadati</taxon>
        <taxon>Thermodesulfobacteriota</taxon>
        <taxon>Desulfuromonadia</taxon>
        <taxon>Geobacterales</taxon>
        <taxon>Geobacteraceae</taxon>
        <taxon>Oryzomonas</taxon>
    </lineage>
</organism>
<dbReference type="InterPro" id="IPR011257">
    <property type="entry name" value="DNA_glycosylase"/>
</dbReference>
<dbReference type="AlphaFoldDB" id="A0A5A9XFS6"/>
<dbReference type="InterPro" id="IPR004036">
    <property type="entry name" value="Endonuclease-III-like_CS2"/>
</dbReference>
<evidence type="ECO:0000256" key="12">
    <source>
        <dbReference type="ARBA" id="ARBA00023204"/>
    </source>
</evidence>
<dbReference type="InterPro" id="IPR000445">
    <property type="entry name" value="HhH_motif"/>
</dbReference>
<dbReference type="Pfam" id="PF00730">
    <property type="entry name" value="HhH-GPD"/>
    <property type="match status" value="1"/>
</dbReference>
<evidence type="ECO:0000313" key="16">
    <source>
        <dbReference type="EMBL" id="KAA0891886.1"/>
    </source>
</evidence>
<keyword evidence="13" id="KW-0326">Glycosidase</keyword>
<dbReference type="InterPro" id="IPR036390">
    <property type="entry name" value="WH_DNA-bd_sf"/>
</dbReference>
<keyword evidence="12" id="KW-0234">DNA repair</keyword>
<dbReference type="GO" id="GO:0006298">
    <property type="term" value="P:mismatch repair"/>
    <property type="evidence" value="ECO:0007669"/>
    <property type="project" value="TreeGrafter"/>
</dbReference>
<reference evidence="16 17" key="1">
    <citation type="submission" date="2019-04" db="EMBL/GenBank/DDBJ databases">
        <title>Geobacter ruber sp. nov., ferric-reducing bacteria isolated from paddy soil.</title>
        <authorList>
            <person name="Xu Z."/>
            <person name="Masuda Y."/>
            <person name="Itoh H."/>
            <person name="Senoo K."/>
        </authorList>
    </citation>
    <scope>NUCLEOTIDE SEQUENCE [LARGE SCALE GENOMIC DNA]</scope>
    <source>
        <strain evidence="16 17">Red88</strain>
    </source>
</reference>
<dbReference type="GO" id="GO:0046872">
    <property type="term" value="F:metal ion binding"/>
    <property type="evidence" value="ECO:0007669"/>
    <property type="project" value="UniProtKB-KW"/>
</dbReference>
<feature type="region of interest" description="Disordered" evidence="14">
    <location>
        <begin position="171"/>
        <end position="190"/>
    </location>
</feature>
<comment type="cofactor">
    <cofactor evidence="2">
        <name>[4Fe-4S] cluster</name>
        <dbReference type="ChEBI" id="CHEBI:49883"/>
    </cofactor>
</comment>
<dbReference type="Gene3D" id="1.10.10.10">
    <property type="entry name" value="Winged helix-like DNA-binding domain superfamily/Winged helix DNA-binding domain"/>
    <property type="match status" value="1"/>
</dbReference>
<keyword evidence="10" id="KW-0408">Iron</keyword>
<evidence type="ECO:0000256" key="2">
    <source>
        <dbReference type="ARBA" id="ARBA00001966"/>
    </source>
</evidence>
<comment type="similarity">
    <text evidence="4">Belongs to the Nth/MutY family.</text>
</comment>
<dbReference type="PANTHER" id="PTHR42944">
    <property type="entry name" value="ADENINE DNA GLYCOSYLASE"/>
    <property type="match status" value="1"/>
</dbReference>
<dbReference type="InterPro" id="IPR036388">
    <property type="entry name" value="WH-like_DNA-bd_sf"/>
</dbReference>
<dbReference type="GO" id="GO:0051536">
    <property type="term" value="F:iron-sulfur cluster binding"/>
    <property type="evidence" value="ECO:0007669"/>
    <property type="project" value="UniProtKB-KW"/>
</dbReference>
<proteinExistence type="inferred from homology"/>
<dbReference type="SMART" id="SM00478">
    <property type="entry name" value="ENDO3c"/>
    <property type="match status" value="1"/>
</dbReference>
<dbReference type="Gene3D" id="1.10.340.30">
    <property type="entry name" value="Hypothetical protein, domain 2"/>
    <property type="match status" value="1"/>
</dbReference>
<keyword evidence="7" id="KW-0479">Metal-binding</keyword>
<dbReference type="InterPro" id="IPR044298">
    <property type="entry name" value="MIG/MutY"/>
</dbReference>
<evidence type="ECO:0000256" key="5">
    <source>
        <dbReference type="ARBA" id="ARBA00012045"/>
    </source>
</evidence>
<dbReference type="Proteomes" id="UP000324298">
    <property type="component" value="Unassembled WGS sequence"/>
</dbReference>
<comment type="function">
    <text evidence="3">Adenine glycosylase active on G-A mispairs. MutY also corrects error-prone DNA synthesis past GO lesions which are due to the oxidatively damaged form of guanine: 7,8-dihydro-8-oxoguanine (8-oxo-dGTP).</text>
</comment>
<gene>
    <name evidence="16" type="ORF">ET418_09955</name>
</gene>
<dbReference type="SUPFAM" id="SSF46785">
    <property type="entry name" value="Winged helix' DNA-binding domain"/>
    <property type="match status" value="1"/>
</dbReference>
<accession>A0A5A9XFS6</accession>
<keyword evidence="17" id="KW-1185">Reference proteome</keyword>
<dbReference type="Gene3D" id="1.10.1670.10">
    <property type="entry name" value="Helix-hairpin-Helix base-excision DNA repair enzymes (C-terminal)"/>
    <property type="match status" value="1"/>
</dbReference>
<evidence type="ECO:0000259" key="15">
    <source>
        <dbReference type="SMART" id="SM00478"/>
    </source>
</evidence>
<evidence type="ECO:0000256" key="10">
    <source>
        <dbReference type="ARBA" id="ARBA00023004"/>
    </source>
</evidence>
<dbReference type="EC" id="3.2.2.31" evidence="5"/>
<dbReference type="Pfam" id="PF00633">
    <property type="entry name" value="HHH"/>
    <property type="match status" value="1"/>
</dbReference>
<dbReference type="CDD" id="cd00056">
    <property type="entry name" value="ENDO3c"/>
    <property type="match status" value="1"/>
</dbReference>
<evidence type="ECO:0000256" key="7">
    <source>
        <dbReference type="ARBA" id="ARBA00022723"/>
    </source>
</evidence>
<dbReference type="InterPro" id="IPR023170">
    <property type="entry name" value="HhH_base_excis_C"/>
</dbReference>